<reference evidence="1 2" key="1">
    <citation type="journal article" date="2021" name="Hortic Res">
        <title>High-quality reference genome and annotation aids understanding of berry development for evergreen blueberry (Vaccinium darrowii).</title>
        <authorList>
            <person name="Yu J."/>
            <person name="Hulse-Kemp A.M."/>
            <person name="Babiker E."/>
            <person name="Staton M."/>
        </authorList>
    </citation>
    <scope>NUCLEOTIDE SEQUENCE [LARGE SCALE GENOMIC DNA]</scope>
    <source>
        <strain evidence="2">cv. NJ 8807/NJ 8810</strain>
        <tissue evidence="1">Young leaf</tissue>
    </source>
</reference>
<keyword evidence="2" id="KW-1185">Reference proteome</keyword>
<name>A0ACB7X0G0_9ERIC</name>
<proteinExistence type="predicted"/>
<evidence type="ECO:0000313" key="1">
    <source>
        <dbReference type="EMBL" id="KAH7834074.1"/>
    </source>
</evidence>
<dbReference type="Proteomes" id="UP000828048">
    <property type="component" value="Chromosome 2"/>
</dbReference>
<accession>A0ACB7X0G0</accession>
<protein>
    <submittedName>
        <fullName evidence="1">Uncharacterized protein</fullName>
    </submittedName>
</protein>
<dbReference type="EMBL" id="CM037152">
    <property type="protein sequence ID" value="KAH7834074.1"/>
    <property type="molecule type" value="Genomic_DNA"/>
</dbReference>
<gene>
    <name evidence="1" type="ORF">Vadar_012505</name>
</gene>
<sequence length="229" mass="26260">MLSKLQHLRIDGTRAEVSPEDLLCLKQLKVVAVNFHNIQELTRYQTSQQFRGLKKYCLISRNQRLWESDLGKKVCISSESEPFGIGVDQLVVPTDIDSFRLDGFNDFICLSDIPWLKDATDLRKCEVLCCNRLESIFSSSSFSEDGQISLLTVERFYLQNLPRYRVLFDGISLPHSICFNLSILSIWNCDTVKNILPVQLLQNLPNLSFLNVVECKNVEGHNSRRSRGE</sequence>
<organism evidence="1 2">
    <name type="scientific">Vaccinium darrowii</name>
    <dbReference type="NCBI Taxonomy" id="229202"/>
    <lineage>
        <taxon>Eukaryota</taxon>
        <taxon>Viridiplantae</taxon>
        <taxon>Streptophyta</taxon>
        <taxon>Embryophyta</taxon>
        <taxon>Tracheophyta</taxon>
        <taxon>Spermatophyta</taxon>
        <taxon>Magnoliopsida</taxon>
        <taxon>eudicotyledons</taxon>
        <taxon>Gunneridae</taxon>
        <taxon>Pentapetalae</taxon>
        <taxon>asterids</taxon>
        <taxon>Ericales</taxon>
        <taxon>Ericaceae</taxon>
        <taxon>Vaccinioideae</taxon>
        <taxon>Vaccinieae</taxon>
        <taxon>Vaccinium</taxon>
    </lineage>
</organism>
<evidence type="ECO:0000313" key="2">
    <source>
        <dbReference type="Proteomes" id="UP000828048"/>
    </source>
</evidence>
<comment type="caution">
    <text evidence="1">The sequence shown here is derived from an EMBL/GenBank/DDBJ whole genome shotgun (WGS) entry which is preliminary data.</text>
</comment>